<protein>
    <submittedName>
        <fullName evidence="1">Uncharacterized protein</fullName>
    </submittedName>
</protein>
<comment type="caution">
    <text evidence="1">The sequence shown here is derived from an EMBL/GenBank/DDBJ whole genome shotgun (WGS) entry which is preliminary data.</text>
</comment>
<sequence>MDLTLGAIGIGLLQKPATLIVSPGGYKDGRWVEALASIPIKAVIQSATQIDLLQLSNADRLDGYVRIYTFHPLKTVDEDNPSDAQRIVTPEGVTYRIVKAGRRTEADFTRAIGRLENDRGRSV</sequence>
<keyword evidence="2" id="KW-1185">Reference proteome</keyword>
<dbReference type="Proteomes" id="UP001055093">
    <property type="component" value="Unassembled WGS sequence"/>
</dbReference>
<proteinExistence type="predicted"/>
<accession>A0ABQ4UYA1</accession>
<reference evidence="1" key="1">
    <citation type="journal article" date="2021" name="Front. Microbiol.">
        <title>Comprehensive Comparative Genomics and Phenotyping of Methylobacterium Species.</title>
        <authorList>
            <person name="Alessa O."/>
            <person name="Ogura Y."/>
            <person name="Fujitani Y."/>
            <person name="Takami H."/>
            <person name="Hayashi T."/>
            <person name="Sahin N."/>
            <person name="Tani A."/>
        </authorList>
    </citation>
    <scope>NUCLEOTIDE SEQUENCE</scope>
    <source>
        <strain evidence="1">DSM 14458</strain>
    </source>
</reference>
<dbReference type="EMBL" id="BPRE01000013">
    <property type="protein sequence ID" value="GJE77280.1"/>
    <property type="molecule type" value="Genomic_DNA"/>
</dbReference>
<evidence type="ECO:0000313" key="1">
    <source>
        <dbReference type="EMBL" id="GJE77280.1"/>
    </source>
</evidence>
<name>A0ABQ4UYA1_9HYPH</name>
<dbReference type="RefSeq" id="WP_238308397.1">
    <property type="nucleotide sequence ID" value="NZ_BPRE01000013.1"/>
</dbReference>
<reference evidence="1" key="2">
    <citation type="submission" date="2021-08" db="EMBL/GenBank/DDBJ databases">
        <authorList>
            <person name="Tani A."/>
            <person name="Ola A."/>
            <person name="Ogura Y."/>
            <person name="Katsura K."/>
            <person name="Hayashi T."/>
        </authorList>
    </citation>
    <scope>NUCLEOTIDE SEQUENCE</scope>
    <source>
        <strain evidence="1">DSM 14458</strain>
    </source>
</reference>
<organism evidence="1 2">
    <name type="scientific">Methylorubrum suomiense</name>
    <dbReference type="NCBI Taxonomy" id="144191"/>
    <lineage>
        <taxon>Bacteria</taxon>
        <taxon>Pseudomonadati</taxon>
        <taxon>Pseudomonadota</taxon>
        <taxon>Alphaproteobacteria</taxon>
        <taxon>Hyphomicrobiales</taxon>
        <taxon>Methylobacteriaceae</taxon>
        <taxon>Methylorubrum</taxon>
    </lineage>
</organism>
<gene>
    <name evidence="1" type="ORF">BGCPKDLD_3883</name>
</gene>
<evidence type="ECO:0000313" key="2">
    <source>
        <dbReference type="Proteomes" id="UP001055093"/>
    </source>
</evidence>